<dbReference type="EMBL" id="OU900097">
    <property type="protein sequence ID" value="CAG9861385.1"/>
    <property type="molecule type" value="Genomic_DNA"/>
</dbReference>
<accession>A0A9N9XQT9</accession>
<gene>
    <name evidence="2" type="ORF">PHYEVI_LOCUS7725</name>
</gene>
<proteinExistence type="predicted"/>
<reference evidence="2" key="1">
    <citation type="submission" date="2022-01" db="EMBL/GenBank/DDBJ databases">
        <authorList>
            <person name="King R."/>
        </authorList>
    </citation>
    <scope>NUCLEOTIDE SEQUENCE</scope>
</reference>
<feature type="chain" id="PRO_5040262995" evidence="1">
    <location>
        <begin position="24"/>
        <end position="266"/>
    </location>
</feature>
<dbReference type="OrthoDB" id="6776883at2759"/>
<keyword evidence="3" id="KW-1185">Reference proteome</keyword>
<organism evidence="2 3">
    <name type="scientific">Phyllotreta striolata</name>
    <name type="common">Striped flea beetle</name>
    <name type="synonym">Crioceris striolata</name>
    <dbReference type="NCBI Taxonomy" id="444603"/>
    <lineage>
        <taxon>Eukaryota</taxon>
        <taxon>Metazoa</taxon>
        <taxon>Ecdysozoa</taxon>
        <taxon>Arthropoda</taxon>
        <taxon>Hexapoda</taxon>
        <taxon>Insecta</taxon>
        <taxon>Pterygota</taxon>
        <taxon>Neoptera</taxon>
        <taxon>Endopterygota</taxon>
        <taxon>Coleoptera</taxon>
        <taxon>Polyphaga</taxon>
        <taxon>Cucujiformia</taxon>
        <taxon>Chrysomeloidea</taxon>
        <taxon>Chrysomelidae</taxon>
        <taxon>Galerucinae</taxon>
        <taxon>Alticini</taxon>
        <taxon>Phyllotreta</taxon>
    </lineage>
</organism>
<dbReference type="Proteomes" id="UP001153712">
    <property type="component" value="Chromosome 4"/>
</dbReference>
<evidence type="ECO:0000256" key="1">
    <source>
        <dbReference type="SAM" id="SignalP"/>
    </source>
</evidence>
<evidence type="ECO:0000313" key="3">
    <source>
        <dbReference type="Proteomes" id="UP001153712"/>
    </source>
</evidence>
<feature type="signal peptide" evidence="1">
    <location>
        <begin position="1"/>
        <end position="23"/>
    </location>
</feature>
<evidence type="ECO:0000313" key="2">
    <source>
        <dbReference type="EMBL" id="CAG9861385.1"/>
    </source>
</evidence>
<keyword evidence="1" id="KW-0732">Signal</keyword>
<protein>
    <submittedName>
        <fullName evidence="2">Uncharacterized protein</fullName>
    </submittedName>
</protein>
<sequence length="266" mass="29600">MENSHLLCVIGLIFCGVSLSSQANIPSLVRPTGYHQELEVETRLDWVSELNITQITSDNDPDTKLILHFNADQLFSLPGLKDHRLQLQSTRNLSAFGTASETFRSQVTGNWSGPIGVSSAFLFAEETIQRSINFSDYTKRSKVKYSVAFITEINITLAEGAAEQLEFIEQPDLRLPQDGVVGLLPLVNSTGVDYTTCYDTLCSSTTTNSYDVVKYYPFGNVIVLASRQVGQNVVAFRTENEQGNQVYSRISSIKLDYYVMIGQHTC</sequence>
<dbReference type="AlphaFoldDB" id="A0A9N9XQT9"/>
<name>A0A9N9XQT9_PHYSR</name>